<sequence length="181" mass="19758">MRRWVVWGLLLGLVLAQPGDFYPRGVGLGWAYSSGEVQIFAREQAGMLVLEHRFPGKPVYGELLRYSPQGVFLEGTVFNGQVQRYQPALMLYPPAPMVLGQEWGGRSTLSGSTIALLSRVERIEGVSVPAGRYNAYVIRTSLVTEAGGSVVVESYFVPGVGIVRYASPDGGTIDLVRILRP</sequence>
<evidence type="ECO:0000313" key="2">
    <source>
        <dbReference type="Proteomes" id="UP000265341"/>
    </source>
</evidence>
<keyword evidence="2" id="KW-1185">Reference proteome</keyword>
<name>A0A399ETE7_9DEIN</name>
<accession>A0A399ETE7</accession>
<proteinExistence type="predicted"/>
<protein>
    <submittedName>
        <fullName evidence="1">Uncharacterized protein</fullName>
    </submittedName>
</protein>
<evidence type="ECO:0000313" key="1">
    <source>
        <dbReference type="EMBL" id="RIH87874.1"/>
    </source>
</evidence>
<organism evidence="1 2">
    <name type="scientific">Calidithermus roseus</name>
    <dbReference type="NCBI Taxonomy" id="1644118"/>
    <lineage>
        <taxon>Bacteria</taxon>
        <taxon>Thermotogati</taxon>
        <taxon>Deinococcota</taxon>
        <taxon>Deinococci</taxon>
        <taxon>Thermales</taxon>
        <taxon>Thermaceae</taxon>
        <taxon>Calidithermus</taxon>
    </lineage>
</organism>
<dbReference type="RefSeq" id="WP_119276438.1">
    <property type="nucleotide sequence ID" value="NZ_QWLA01000015.1"/>
</dbReference>
<dbReference type="AlphaFoldDB" id="A0A399ETE7"/>
<dbReference type="OrthoDB" id="25833at2"/>
<gene>
    <name evidence="1" type="ORF">Mrose_01112</name>
</gene>
<reference evidence="1 2" key="1">
    <citation type="submission" date="2018-08" db="EMBL/GenBank/DDBJ databases">
        <title>Meiothermus roseus NBRC 110900 genome sequencing project.</title>
        <authorList>
            <person name="Da Costa M.S."/>
            <person name="Albuquerque L."/>
            <person name="Raposo P."/>
            <person name="Froufe H.J.C."/>
            <person name="Barroso C.S."/>
            <person name="Egas C."/>
        </authorList>
    </citation>
    <scope>NUCLEOTIDE SEQUENCE [LARGE SCALE GENOMIC DNA]</scope>
    <source>
        <strain evidence="1 2">NBRC 110900</strain>
    </source>
</reference>
<dbReference type="Gene3D" id="2.40.360.20">
    <property type="match status" value="1"/>
</dbReference>
<dbReference type="Proteomes" id="UP000265341">
    <property type="component" value="Unassembled WGS sequence"/>
</dbReference>
<comment type="caution">
    <text evidence="1">The sequence shown here is derived from an EMBL/GenBank/DDBJ whole genome shotgun (WGS) entry which is preliminary data.</text>
</comment>
<dbReference type="EMBL" id="QWLA01000015">
    <property type="protein sequence ID" value="RIH87874.1"/>
    <property type="molecule type" value="Genomic_DNA"/>
</dbReference>